<proteinExistence type="predicted"/>
<evidence type="ECO:0000313" key="2">
    <source>
        <dbReference type="EMBL" id="CAB0004438.1"/>
    </source>
</evidence>
<evidence type="ECO:0000256" key="1">
    <source>
        <dbReference type="SAM" id="MobiDB-lite"/>
    </source>
</evidence>
<protein>
    <submittedName>
        <fullName evidence="2">Uncharacterized protein</fullName>
    </submittedName>
</protein>
<organism evidence="2 3">
    <name type="scientific">Nesidiocoris tenuis</name>
    <dbReference type="NCBI Taxonomy" id="355587"/>
    <lineage>
        <taxon>Eukaryota</taxon>
        <taxon>Metazoa</taxon>
        <taxon>Ecdysozoa</taxon>
        <taxon>Arthropoda</taxon>
        <taxon>Hexapoda</taxon>
        <taxon>Insecta</taxon>
        <taxon>Pterygota</taxon>
        <taxon>Neoptera</taxon>
        <taxon>Paraneoptera</taxon>
        <taxon>Hemiptera</taxon>
        <taxon>Heteroptera</taxon>
        <taxon>Panheteroptera</taxon>
        <taxon>Cimicomorpha</taxon>
        <taxon>Miridae</taxon>
        <taxon>Dicyphina</taxon>
        <taxon>Nesidiocoris</taxon>
    </lineage>
</organism>
<reference evidence="2 3" key="1">
    <citation type="submission" date="2020-02" db="EMBL/GenBank/DDBJ databases">
        <authorList>
            <person name="Ferguson B K."/>
        </authorList>
    </citation>
    <scope>NUCLEOTIDE SEQUENCE [LARGE SCALE GENOMIC DNA]</scope>
</reference>
<evidence type="ECO:0000313" key="3">
    <source>
        <dbReference type="Proteomes" id="UP000479000"/>
    </source>
</evidence>
<keyword evidence="3" id="KW-1185">Reference proteome</keyword>
<gene>
    <name evidence="2" type="ORF">NTEN_LOCUS9915</name>
</gene>
<feature type="region of interest" description="Disordered" evidence="1">
    <location>
        <begin position="60"/>
        <end position="87"/>
    </location>
</feature>
<dbReference type="AlphaFoldDB" id="A0A6H5GN00"/>
<sequence length="87" mass="9476">MDLCSFQRYFLPGMYDSSSDDDSPSAVVIKAAMITPSKRDGAAENCDLPDLPIEPAAPAMEQERGRAAAGKRDVNRWNTMDPPTGEK</sequence>
<feature type="compositionally biased region" description="Basic and acidic residues" evidence="1">
    <location>
        <begin position="61"/>
        <end position="75"/>
    </location>
</feature>
<accession>A0A6H5GN00</accession>
<dbReference type="Proteomes" id="UP000479000">
    <property type="component" value="Unassembled WGS sequence"/>
</dbReference>
<dbReference type="EMBL" id="CADCXU010014980">
    <property type="protein sequence ID" value="CAB0004438.1"/>
    <property type="molecule type" value="Genomic_DNA"/>
</dbReference>
<name>A0A6H5GN00_9HEMI</name>